<comment type="caution">
    <text evidence="1">The sequence shown here is derived from an EMBL/GenBank/DDBJ whole genome shotgun (WGS) entry which is preliminary data.</text>
</comment>
<name>A0ACB9RG92_9MYRT</name>
<gene>
    <name evidence="1" type="ORF">MLD38_015123</name>
</gene>
<proteinExistence type="predicted"/>
<evidence type="ECO:0000313" key="1">
    <source>
        <dbReference type="EMBL" id="KAI4377513.1"/>
    </source>
</evidence>
<accession>A0ACB9RG92</accession>
<dbReference type="EMBL" id="CM042883">
    <property type="protein sequence ID" value="KAI4377513.1"/>
    <property type="molecule type" value="Genomic_DNA"/>
</dbReference>
<protein>
    <submittedName>
        <fullName evidence="1">Uncharacterized protein</fullName>
    </submittedName>
</protein>
<keyword evidence="2" id="KW-1185">Reference proteome</keyword>
<reference evidence="2" key="1">
    <citation type="journal article" date="2023" name="Front. Plant Sci.">
        <title>Chromosomal-level genome assembly of Melastoma candidum provides insights into trichome evolution.</title>
        <authorList>
            <person name="Zhong Y."/>
            <person name="Wu W."/>
            <person name="Sun C."/>
            <person name="Zou P."/>
            <person name="Liu Y."/>
            <person name="Dai S."/>
            <person name="Zhou R."/>
        </authorList>
    </citation>
    <scope>NUCLEOTIDE SEQUENCE [LARGE SCALE GENOMIC DNA]</scope>
</reference>
<organism evidence="1 2">
    <name type="scientific">Melastoma candidum</name>
    <dbReference type="NCBI Taxonomy" id="119954"/>
    <lineage>
        <taxon>Eukaryota</taxon>
        <taxon>Viridiplantae</taxon>
        <taxon>Streptophyta</taxon>
        <taxon>Embryophyta</taxon>
        <taxon>Tracheophyta</taxon>
        <taxon>Spermatophyta</taxon>
        <taxon>Magnoliopsida</taxon>
        <taxon>eudicotyledons</taxon>
        <taxon>Gunneridae</taxon>
        <taxon>Pentapetalae</taxon>
        <taxon>rosids</taxon>
        <taxon>malvids</taxon>
        <taxon>Myrtales</taxon>
        <taxon>Melastomataceae</taxon>
        <taxon>Melastomatoideae</taxon>
        <taxon>Melastomateae</taxon>
        <taxon>Melastoma</taxon>
    </lineage>
</organism>
<sequence>METSTAHPRTLSSAWYICSYERLAAIVLTALAVASPLFIDRKHRHTYYVLDSEEEIELVNFSFWLPLLLLVLMFAIILTLYCDRTFARFDVYWIHRVGGSSGGIVLVLVMLALILKLKA</sequence>
<dbReference type="Proteomes" id="UP001057402">
    <property type="component" value="Chromosome 4"/>
</dbReference>
<evidence type="ECO:0000313" key="2">
    <source>
        <dbReference type="Proteomes" id="UP001057402"/>
    </source>
</evidence>